<feature type="compositionally biased region" description="Polar residues" evidence="1">
    <location>
        <begin position="621"/>
        <end position="639"/>
    </location>
</feature>
<feature type="region of interest" description="Disordered" evidence="1">
    <location>
        <begin position="523"/>
        <end position="545"/>
    </location>
</feature>
<accession>A0A1Q9CK25</accession>
<feature type="region of interest" description="Disordered" evidence="1">
    <location>
        <begin position="773"/>
        <end position="795"/>
    </location>
</feature>
<sequence>MLWCLITCHKLVQHLDRSYHLTELLQLQHFAVPDAFSKRCVEGICVLLGPTVQGSRRFSKQYSLGCLHEMLCQRGWHQLAQPTGPCRTQGTPRTLKMKRHWSCIRRNCSHQDPELRRKVSLQDGAFSHSLSKGQSFCPGLESGRCVGTEHLPDFGGASLIRAEMTMLDFLFNCFVGLGIGAYNSSHIKPCLDDSFAAAKKATARDGVPCSPSTLAGEKMVLDRSKIATAGEWADPVKRATAAKVLWLALEAWRYRWLRPLGTDDKRLDALHAAQLGLDVEEHGPAPCALLVPSGDARARQLLSSGFSEGVLGPVEEERASTWCPSLGSPIYSYFRARFGLDAAVCYNWAGFALRRLRPGSTLSLRWHPEMERVGAPHRPAPVLCVLKKCERQDGILIQGQAQAVSVMRKRVPRLNWVHAKRLRDKTKTETRLGLHTDHQREIEAYRHGIDSATLRQTFETELDLPQNSAETFVDALCRVCIVCISCLFLSVLESAFGIEERRARPMRPKRSASLNRSSLSLHSLAAEEAPAPAPSASRRMTKGSWMRNRSQISLHGYPQGPEQAGQSADYYRPMRRAASAAPRSSLRSGGQLGEASTVEFARRSSRRPSFEPPPRQKPSEEASTTDPSSQGSKGASDASSTREGKEASGHAEAKATTANIAARVAARFSDRPAGVTSASTALEDTFIQSPDKRHRKEAPIRPCADGMAGRASNCWVQEPRPSKWQGPSPPLRAENLSLHRGSQALPSGRMSLRKERTTSADYGCAYTLRQDAPCAGVPSPHATRRAPTPERRNEARAKCLYITSHKDYGNMYQKMP</sequence>
<dbReference type="EMBL" id="LSRX01001132">
    <property type="protein sequence ID" value="OLP83207.1"/>
    <property type="molecule type" value="Genomic_DNA"/>
</dbReference>
<evidence type="ECO:0000313" key="3">
    <source>
        <dbReference type="Proteomes" id="UP000186817"/>
    </source>
</evidence>
<comment type="caution">
    <text evidence="2">The sequence shown here is derived from an EMBL/GenBank/DDBJ whole genome shotgun (WGS) entry which is preliminary data.</text>
</comment>
<reference evidence="2 3" key="1">
    <citation type="submission" date="2016-02" db="EMBL/GenBank/DDBJ databases">
        <title>Genome analysis of coral dinoflagellate symbionts highlights evolutionary adaptations to a symbiotic lifestyle.</title>
        <authorList>
            <person name="Aranda M."/>
            <person name="Li Y."/>
            <person name="Liew Y.J."/>
            <person name="Baumgarten S."/>
            <person name="Simakov O."/>
            <person name="Wilson M."/>
            <person name="Piel J."/>
            <person name="Ashoor H."/>
            <person name="Bougouffa S."/>
            <person name="Bajic V.B."/>
            <person name="Ryu T."/>
            <person name="Ravasi T."/>
            <person name="Bayer T."/>
            <person name="Micklem G."/>
            <person name="Kim H."/>
            <person name="Bhak J."/>
            <person name="Lajeunesse T.C."/>
            <person name="Voolstra C.R."/>
        </authorList>
    </citation>
    <scope>NUCLEOTIDE SEQUENCE [LARGE SCALE GENOMIC DNA]</scope>
    <source>
        <strain evidence="2 3">CCMP2467</strain>
    </source>
</reference>
<keyword evidence="3" id="KW-1185">Reference proteome</keyword>
<name>A0A1Q9CK25_SYMMI</name>
<feature type="compositionally biased region" description="Polar residues" evidence="1">
    <location>
        <begin position="676"/>
        <end position="688"/>
    </location>
</feature>
<feature type="region of interest" description="Disordered" evidence="1">
    <location>
        <begin position="574"/>
        <end position="657"/>
    </location>
</feature>
<proteinExistence type="predicted"/>
<gene>
    <name evidence="2" type="ORF">AK812_SmicGene36051</name>
</gene>
<protein>
    <submittedName>
        <fullName evidence="2">Uncharacterized protein</fullName>
    </submittedName>
</protein>
<feature type="compositionally biased region" description="Basic and acidic residues" evidence="1">
    <location>
        <begin position="640"/>
        <end position="653"/>
    </location>
</feature>
<evidence type="ECO:0000313" key="2">
    <source>
        <dbReference type="EMBL" id="OLP83207.1"/>
    </source>
</evidence>
<feature type="region of interest" description="Disordered" evidence="1">
    <location>
        <begin position="669"/>
        <end position="698"/>
    </location>
</feature>
<organism evidence="2 3">
    <name type="scientific">Symbiodinium microadriaticum</name>
    <name type="common">Dinoflagellate</name>
    <name type="synonym">Zooxanthella microadriatica</name>
    <dbReference type="NCBI Taxonomy" id="2951"/>
    <lineage>
        <taxon>Eukaryota</taxon>
        <taxon>Sar</taxon>
        <taxon>Alveolata</taxon>
        <taxon>Dinophyceae</taxon>
        <taxon>Suessiales</taxon>
        <taxon>Symbiodiniaceae</taxon>
        <taxon>Symbiodinium</taxon>
    </lineage>
</organism>
<evidence type="ECO:0000256" key="1">
    <source>
        <dbReference type="SAM" id="MobiDB-lite"/>
    </source>
</evidence>
<feature type="compositionally biased region" description="Low complexity" evidence="1">
    <location>
        <begin position="523"/>
        <end position="538"/>
    </location>
</feature>
<dbReference type="Proteomes" id="UP000186817">
    <property type="component" value="Unassembled WGS sequence"/>
</dbReference>
<dbReference type="OrthoDB" id="10457061at2759"/>
<dbReference type="AlphaFoldDB" id="A0A1Q9CK25"/>
<feature type="compositionally biased region" description="Low complexity" evidence="1">
    <location>
        <begin position="576"/>
        <end position="588"/>
    </location>
</feature>